<dbReference type="CDD" id="cd06558">
    <property type="entry name" value="crotonase-like"/>
    <property type="match status" value="1"/>
</dbReference>
<evidence type="ECO:0000313" key="3">
    <source>
        <dbReference type="EMBL" id="QDZ02313.1"/>
    </source>
</evidence>
<dbReference type="PANTHER" id="PTHR11941:SF54">
    <property type="entry name" value="ENOYL-COA HYDRATASE, MITOCHONDRIAL"/>
    <property type="match status" value="1"/>
</dbReference>
<dbReference type="GO" id="GO:0006635">
    <property type="term" value="P:fatty acid beta-oxidation"/>
    <property type="evidence" value="ECO:0007669"/>
    <property type="project" value="TreeGrafter"/>
</dbReference>
<dbReference type="OrthoDB" id="9807606at2"/>
<keyword evidence="2" id="KW-0456">Lyase</keyword>
<name>A0A5B8L385_9HYPH</name>
<dbReference type="Proteomes" id="UP000321389">
    <property type="component" value="Chromosome"/>
</dbReference>
<accession>A0A5B8L385</accession>
<proteinExistence type="inferred from homology"/>
<dbReference type="PANTHER" id="PTHR11941">
    <property type="entry name" value="ENOYL-COA HYDRATASE-RELATED"/>
    <property type="match status" value="1"/>
</dbReference>
<evidence type="ECO:0000256" key="2">
    <source>
        <dbReference type="ARBA" id="ARBA00023239"/>
    </source>
</evidence>
<evidence type="ECO:0000313" key="4">
    <source>
        <dbReference type="Proteomes" id="UP000321389"/>
    </source>
</evidence>
<dbReference type="Pfam" id="PF00378">
    <property type="entry name" value="ECH_1"/>
    <property type="match status" value="1"/>
</dbReference>
<organism evidence="3 4">
    <name type="scientific">Nitratireductor mangrovi</name>
    <dbReference type="NCBI Taxonomy" id="2599600"/>
    <lineage>
        <taxon>Bacteria</taxon>
        <taxon>Pseudomonadati</taxon>
        <taxon>Pseudomonadota</taxon>
        <taxon>Alphaproteobacteria</taxon>
        <taxon>Hyphomicrobiales</taxon>
        <taxon>Phyllobacteriaceae</taxon>
        <taxon>Nitratireductor</taxon>
    </lineage>
</organism>
<keyword evidence="4" id="KW-1185">Reference proteome</keyword>
<dbReference type="FunFam" id="3.90.226.10:FF:000009">
    <property type="entry name" value="Carnitinyl-CoA dehydratase"/>
    <property type="match status" value="1"/>
</dbReference>
<evidence type="ECO:0000256" key="1">
    <source>
        <dbReference type="ARBA" id="ARBA00005254"/>
    </source>
</evidence>
<dbReference type="InterPro" id="IPR001753">
    <property type="entry name" value="Enoyl-CoA_hydra/iso"/>
</dbReference>
<reference evidence="3" key="1">
    <citation type="submission" date="2020-04" db="EMBL/GenBank/DDBJ databases">
        <title>Nitratireductor sp. nov. isolated from mangrove soil.</title>
        <authorList>
            <person name="Ye Y."/>
        </authorList>
    </citation>
    <scope>NUCLEOTIDE SEQUENCE</scope>
    <source>
        <strain evidence="3">SY7</strain>
    </source>
</reference>
<dbReference type="Gene3D" id="3.90.226.10">
    <property type="entry name" value="2-enoyl-CoA Hydratase, Chain A, domain 1"/>
    <property type="match status" value="1"/>
</dbReference>
<gene>
    <name evidence="3" type="ORF">FQ775_19080</name>
</gene>
<dbReference type="GO" id="GO:0016829">
    <property type="term" value="F:lyase activity"/>
    <property type="evidence" value="ECO:0007669"/>
    <property type="project" value="UniProtKB-KW"/>
</dbReference>
<protein>
    <submittedName>
        <fullName evidence="3">Enoyl-CoA hydratase/isomerase family protein</fullName>
    </submittedName>
</protein>
<comment type="similarity">
    <text evidence="1">Belongs to the enoyl-CoA hydratase/isomerase family.</text>
</comment>
<dbReference type="RefSeq" id="WP_146300952.1">
    <property type="nucleotide sequence ID" value="NZ_CP042301.2"/>
</dbReference>
<dbReference type="GO" id="GO:0016853">
    <property type="term" value="F:isomerase activity"/>
    <property type="evidence" value="ECO:0007669"/>
    <property type="project" value="UniProtKB-KW"/>
</dbReference>
<dbReference type="AlphaFoldDB" id="A0A5B8L385"/>
<sequence>MPDRKIRVEVQDRVATLYLSNPPMNVVTLDLTRQMNAALNHLANDADVGALVLAGEGDRAFCAGSDIKEFPGLIAEQAIVSKKLGYENETYSAVAHFPKPTIAAIERLALGGGLELAAGCDLVIASEDARLGLPEVLLGGFPGSGGTVRVTRRIGFGRASEMMLLGDAIDAETARQWGLVNRVAPKGSALALARELAARLASAAAQATYACKVALRYAFDLPEQEAIARTLDLSEALSQTPDFLEGVTAFREKRRANFEGTLDIAAFEVTR</sequence>
<dbReference type="EMBL" id="CP042301">
    <property type="protein sequence ID" value="QDZ02313.1"/>
    <property type="molecule type" value="Genomic_DNA"/>
</dbReference>
<dbReference type="SUPFAM" id="SSF52096">
    <property type="entry name" value="ClpP/crotonase"/>
    <property type="match status" value="1"/>
</dbReference>
<dbReference type="InterPro" id="IPR029045">
    <property type="entry name" value="ClpP/crotonase-like_dom_sf"/>
</dbReference>
<dbReference type="KEGG" id="niy:FQ775_19080"/>